<sequence>MKTFIWILILGIASITLLFAAFIVFGVYVVATRLGMPTIEPNLASFWLGLWQGLIVILSFVTSLFDQNITLYQVGNTGFWYNLGYLFGLSISLGGTGKVVSKD</sequence>
<accession>A0A955LVJ9</accession>
<evidence type="ECO:0000313" key="3">
    <source>
        <dbReference type="Proteomes" id="UP000699691"/>
    </source>
</evidence>
<dbReference type="Proteomes" id="UP000699691">
    <property type="component" value="Unassembled WGS sequence"/>
</dbReference>
<dbReference type="AlphaFoldDB" id="A0A955LVJ9"/>
<dbReference type="EMBL" id="JAGQKY010000041">
    <property type="protein sequence ID" value="MCA9397456.1"/>
    <property type="molecule type" value="Genomic_DNA"/>
</dbReference>
<reference evidence="2" key="1">
    <citation type="submission" date="2020-04" db="EMBL/GenBank/DDBJ databases">
        <authorList>
            <person name="Zhang T."/>
        </authorList>
    </citation>
    <scope>NUCLEOTIDE SEQUENCE</scope>
    <source>
        <strain evidence="2">HKST-UBA02</strain>
    </source>
</reference>
<evidence type="ECO:0000256" key="1">
    <source>
        <dbReference type="SAM" id="Phobius"/>
    </source>
</evidence>
<protein>
    <submittedName>
        <fullName evidence="2">Uncharacterized protein</fullName>
    </submittedName>
</protein>
<keyword evidence="1" id="KW-1133">Transmembrane helix</keyword>
<feature type="transmembrane region" description="Helical" evidence="1">
    <location>
        <begin position="6"/>
        <end position="31"/>
    </location>
</feature>
<feature type="transmembrane region" description="Helical" evidence="1">
    <location>
        <begin position="43"/>
        <end position="65"/>
    </location>
</feature>
<keyword evidence="1" id="KW-0472">Membrane</keyword>
<gene>
    <name evidence="2" type="ORF">KC573_01390</name>
</gene>
<feature type="transmembrane region" description="Helical" evidence="1">
    <location>
        <begin position="80"/>
        <end position="100"/>
    </location>
</feature>
<evidence type="ECO:0000313" key="2">
    <source>
        <dbReference type="EMBL" id="MCA9397456.1"/>
    </source>
</evidence>
<keyword evidence="1" id="KW-0812">Transmembrane</keyword>
<organism evidence="2 3">
    <name type="scientific">candidate division WWE3 bacterium</name>
    <dbReference type="NCBI Taxonomy" id="2053526"/>
    <lineage>
        <taxon>Bacteria</taxon>
        <taxon>Katanobacteria</taxon>
    </lineage>
</organism>
<proteinExistence type="predicted"/>
<name>A0A955LVJ9_UNCKA</name>
<comment type="caution">
    <text evidence="2">The sequence shown here is derived from an EMBL/GenBank/DDBJ whole genome shotgun (WGS) entry which is preliminary data.</text>
</comment>
<reference evidence="2" key="2">
    <citation type="journal article" date="2021" name="Microbiome">
        <title>Successional dynamics and alternative stable states in a saline activated sludge microbial community over 9 years.</title>
        <authorList>
            <person name="Wang Y."/>
            <person name="Ye J."/>
            <person name="Ju F."/>
            <person name="Liu L."/>
            <person name="Boyd J.A."/>
            <person name="Deng Y."/>
            <person name="Parks D.H."/>
            <person name="Jiang X."/>
            <person name="Yin X."/>
            <person name="Woodcroft B.J."/>
            <person name="Tyson G.W."/>
            <person name="Hugenholtz P."/>
            <person name="Polz M.F."/>
            <person name="Zhang T."/>
        </authorList>
    </citation>
    <scope>NUCLEOTIDE SEQUENCE</scope>
    <source>
        <strain evidence="2">HKST-UBA02</strain>
    </source>
</reference>